<dbReference type="GO" id="GO:0015562">
    <property type="term" value="F:efflux transmembrane transporter activity"/>
    <property type="evidence" value="ECO:0007669"/>
    <property type="project" value="TreeGrafter"/>
</dbReference>
<name>A0A7I9VNX2_9BACT</name>
<accession>A0A7I9VNX2</accession>
<protein>
    <recommendedName>
        <fullName evidence="3">Multidrug resistance protein MdtA-like barrel-sandwich hybrid domain-containing protein</fullName>
    </recommendedName>
</protein>
<dbReference type="PROSITE" id="PS51257">
    <property type="entry name" value="PROKAR_LIPOPROTEIN"/>
    <property type="match status" value="1"/>
</dbReference>
<dbReference type="PANTHER" id="PTHR30469:SF15">
    <property type="entry name" value="HLYD FAMILY OF SECRETION PROTEINS"/>
    <property type="match status" value="1"/>
</dbReference>
<dbReference type="Gene3D" id="2.40.30.170">
    <property type="match status" value="1"/>
</dbReference>
<evidence type="ECO:0000256" key="2">
    <source>
        <dbReference type="SAM" id="SignalP"/>
    </source>
</evidence>
<dbReference type="InterPro" id="IPR006143">
    <property type="entry name" value="RND_pump_MFP"/>
</dbReference>
<dbReference type="GO" id="GO:1990281">
    <property type="term" value="C:efflux pump complex"/>
    <property type="evidence" value="ECO:0007669"/>
    <property type="project" value="TreeGrafter"/>
</dbReference>
<dbReference type="InterPro" id="IPR058625">
    <property type="entry name" value="MdtA-like_BSH"/>
</dbReference>
<dbReference type="Proteomes" id="UP000503640">
    <property type="component" value="Unassembled WGS sequence"/>
</dbReference>
<evidence type="ECO:0000313" key="5">
    <source>
        <dbReference type="Proteomes" id="UP000503640"/>
    </source>
</evidence>
<feature type="domain" description="Multidrug resistance protein MdtA-like barrel-sandwich hybrid" evidence="3">
    <location>
        <begin position="62"/>
        <end position="201"/>
    </location>
</feature>
<dbReference type="EMBL" id="BJTG01000006">
    <property type="protein sequence ID" value="GEJ58116.1"/>
    <property type="molecule type" value="Genomic_DNA"/>
</dbReference>
<organism evidence="4 5">
    <name type="scientific">Anaeromyxobacter diazotrophicus</name>
    <dbReference type="NCBI Taxonomy" id="2590199"/>
    <lineage>
        <taxon>Bacteria</taxon>
        <taxon>Pseudomonadati</taxon>
        <taxon>Myxococcota</taxon>
        <taxon>Myxococcia</taxon>
        <taxon>Myxococcales</taxon>
        <taxon>Cystobacterineae</taxon>
        <taxon>Anaeromyxobacteraceae</taxon>
        <taxon>Anaeromyxobacter</taxon>
    </lineage>
</organism>
<dbReference type="Gene3D" id="2.40.420.20">
    <property type="match status" value="1"/>
</dbReference>
<reference evidence="5" key="1">
    <citation type="journal article" date="2020" name="Appl. Environ. Microbiol.">
        <title>Diazotrophic Anaeromyxobacter Isolates from Soils.</title>
        <authorList>
            <person name="Masuda Y."/>
            <person name="Yamanaka H."/>
            <person name="Xu Z.X."/>
            <person name="Shiratori Y."/>
            <person name="Aono T."/>
            <person name="Amachi S."/>
            <person name="Senoo K."/>
            <person name="Itoh H."/>
        </authorList>
    </citation>
    <scope>NUCLEOTIDE SEQUENCE [LARGE SCALE GENOMIC DNA]</scope>
    <source>
        <strain evidence="5">R267</strain>
    </source>
</reference>
<sequence length="358" mass="36523">MNRRTSTAAALLLLAACSGRAEKAALPDAAAATARGVRVGKAATRLDTGLARATGTLRAREEATLAARATGQIKRLRVEVGQRVRAGQPLVEMDPVNALIARDSARAAERLAAANLSAAEKELARSRVLHEQGALPDAGWDRAQTAHDLAAAQLDQAQAALRGAEQAVSDATLVAPFAGVVTARFHNAGDTVTMMPVSPILTLTDLDHLEVRLALPEAIEGFVKPGQRVRGVTAPGGLAFEARVRVKGAVVDPGTRTLEVLADVAPGAGLRPGTLVNVDFGGFADGGGLFLPASAVRSEGGRAAVLVVASGKAELRPVDAAPVNPGTWAVRGGLDPAAEVILDPGSLAAGDPVVAVAR</sequence>
<keyword evidence="2" id="KW-0732">Signal</keyword>
<dbReference type="NCBIfam" id="TIGR01730">
    <property type="entry name" value="RND_mfp"/>
    <property type="match status" value="1"/>
</dbReference>
<dbReference type="SUPFAM" id="SSF111369">
    <property type="entry name" value="HlyD-like secretion proteins"/>
    <property type="match status" value="1"/>
</dbReference>
<evidence type="ECO:0000313" key="4">
    <source>
        <dbReference type="EMBL" id="GEJ58116.1"/>
    </source>
</evidence>
<dbReference type="Gene3D" id="2.40.50.100">
    <property type="match status" value="1"/>
</dbReference>
<feature type="signal peptide" evidence="2">
    <location>
        <begin position="1"/>
        <end position="23"/>
    </location>
</feature>
<comment type="caution">
    <text evidence="4">The sequence shown here is derived from an EMBL/GenBank/DDBJ whole genome shotgun (WGS) entry which is preliminary data.</text>
</comment>
<evidence type="ECO:0000259" key="3">
    <source>
        <dbReference type="Pfam" id="PF25917"/>
    </source>
</evidence>
<dbReference type="Gene3D" id="1.10.287.470">
    <property type="entry name" value="Helix hairpin bin"/>
    <property type="match status" value="1"/>
</dbReference>
<keyword evidence="5" id="KW-1185">Reference proteome</keyword>
<proteinExistence type="inferred from homology"/>
<dbReference type="AlphaFoldDB" id="A0A7I9VNX2"/>
<dbReference type="RefSeq" id="WP_176066336.1">
    <property type="nucleotide sequence ID" value="NZ_BJTG01000006.1"/>
</dbReference>
<evidence type="ECO:0000256" key="1">
    <source>
        <dbReference type="ARBA" id="ARBA00009477"/>
    </source>
</evidence>
<comment type="similarity">
    <text evidence="1">Belongs to the membrane fusion protein (MFP) (TC 8.A.1) family.</text>
</comment>
<feature type="chain" id="PRO_5029714639" description="Multidrug resistance protein MdtA-like barrel-sandwich hybrid domain-containing protein" evidence="2">
    <location>
        <begin position="24"/>
        <end position="358"/>
    </location>
</feature>
<dbReference type="PANTHER" id="PTHR30469">
    <property type="entry name" value="MULTIDRUG RESISTANCE PROTEIN MDTA"/>
    <property type="match status" value="1"/>
</dbReference>
<dbReference type="Pfam" id="PF25917">
    <property type="entry name" value="BSH_RND"/>
    <property type="match status" value="1"/>
</dbReference>
<gene>
    <name evidence="4" type="ORF">AMYX_28570</name>
</gene>